<evidence type="ECO:0000313" key="1">
    <source>
        <dbReference type="EMBL" id="MBB5890492.1"/>
    </source>
</evidence>
<keyword evidence="2" id="KW-1185">Reference proteome</keyword>
<dbReference type="InterPro" id="IPR052707">
    <property type="entry name" value="OsmC_Ohr_Peroxiredoxin"/>
</dbReference>
<reference evidence="1 2" key="1">
    <citation type="submission" date="2020-08" db="EMBL/GenBank/DDBJ databases">
        <title>Sequencing the genomes of 1000 actinobacteria strains.</title>
        <authorList>
            <person name="Klenk H.-P."/>
        </authorList>
    </citation>
    <scope>NUCLEOTIDE SEQUENCE [LARGE SCALE GENOMIC DNA]</scope>
    <source>
        <strain evidence="1 2">DSM 43851</strain>
    </source>
</reference>
<sequence length="146" mass="16160">MRKHGYEVEVTWSGATTGYRDYSRAHEVAVEGKPVIPGSSDPAFRGDRDRYNPEELLVASLSQCHMLWFLHLATDAGLVVTSYRDRAVGTMVEDADGGGRFSGVTLRPEVTVHSGHEKLPELHEKAHHLCFIANSVNFPVQVQSVD</sequence>
<proteinExistence type="predicted"/>
<name>A0A7W9KD96_9PSEU</name>
<dbReference type="Proteomes" id="UP000585638">
    <property type="component" value="Unassembled WGS sequence"/>
</dbReference>
<dbReference type="InterPro" id="IPR003718">
    <property type="entry name" value="OsmC/Ohr_fam"/>
</dbReference>
<comment type="caution">
    <text evidence="1">The sequence shown here is derived from an EMBL/GenBank/DDBJ whole genome shotgun (WGS) entry which is preliminary data.</text>
</comment>
<dbReference type="Pfam" id="PF02566">
    <property type="entry name" value="OsmC"/>
    <property type="match status" value="1"/>
</dbReference>
<gene>
    <name evidence="1" type="ORF">BJ998_001688</name>
</gene>
<dbReference type="InterPro" id="IPR015946">
    <property type="entry name" value="KH_dom-like_a/b"/>
</dbReference>
<protein>
    <submittedName>
        <fullName evidence="1">Organic hydroperoxide reductase OsmC/OhrA</fullName>
    </submittedName>
</protein>
<organism evidence="1 2">
    <name type="scientific">Kutzneria kofuensis</name>
    <dbReference type="NCBI Taxonomy" id="103725"/>
    <lineage>
        <taxon>Bacteria</taxon>
        <taxon>Bacillati</taxon>
        <taxon>Actinomycetota</taxon>
        <taxon>Actinomycetes</taxon>
        <taxon>Pseudonocardiales</taxon>
        <taxon>Pseudonocardiaceae</taxon>
        <taxon>Kutzneria</taxon>
    </lineage>
</organism>
<dbReference type="InterPro" id="IPR036102">
    <property type="entry name" value="OsmC/Ohrsf"/>
</dbReference>
<dbReference type="EMBL" id="JACHIR010000001">
    <property type="protein sequence ID" value="MBB5890492.1"/>
    <property type="molecule type" value="Genomic_DNA"/>
</dbReference>
<evidence type="ECO:0000313" key="2">
    <source>
        <dbReference type="Proteomes" id="UP000585638"/>
    </source>
</evidence>
<dbReference type="Gene3D" id="3.30.300.20">
    <property type="match status" value="1"/>
</dbReference>
<dbReference type="PANTHER" id="PTHR42830">
    <property type="entry name" value="OSMOTICALLY INDUCIBLE FAMILY PROTEIN"/>
    <property type="match status" value="1"/>
</dbReference>
<dbReference type="SUPFAM" id="SSF82784">
    <property type="entry name" value="OsmC-like"/>
    <property type="match status" value="1"/>
</dbReference>
<dbReference type="RefSeq" id="WP_184859987.1">
    <property type="nucleotide sequence ID" value="NZ_JACHIR010000001.1"/>
</dbReference>
<dbReference type="PANTHER" id="PTHR42830:SF2">
    <property type="entry name" value="OSMC_OHR FAMILY PROTEIN"/>
    <property type="match status" value="1"/>
</dbReference>
<dbReference type="AlphaFoldDB" id="A0A7W9KD96"/>
<accession>A0A7W9KD96</accession>